<dbReference type="InterPro" id="IPR013128">
    <property type="entry name" value="Peptidase_C1A"/>
</dbReference>
<dbReference type="OrthoDB" id="10253408at2759"/>
<keyword evidence="2" id="KW-0645">Protease</keyword>
<dbReference type="PROSITE" id="PS00639">
    <property type="entry name" value="THIOL_PROTEASE_HIS"/>
    <property type="match status" value="1"/>
</dbReference>
<feature type="chain" id="PRO_5018672517" description="Cysteine proteinase" evidence="6">
    <location>
        <begin position="28"/>
        <end position="352"/>
    </location>
</feature>
<sequence>MGTVKRSACMTILIYLLILFLLSPSLAMDLPVVSDGGNRSDVEVGFIYKTWMSNHGKRYVNSLGEKENRFQIFKENLRFIDQHNAKNLSYQLGVTRFADLTVQEYQELFSQTLKPRQRDLRISRRYVPLDVDLLPESVDWRNEGAVSEIKDQGTCNSCWAFSSVASVEGINKIVTGELVTLSEQELVDCNTENNGCYGNGWMDVAFQYLINNNGLDSQMNYPYNAVQGYCNHQKNNSTKIVTIDGYEDVPANDEASLKKAVAHQPVSVGFDKKSQEFMLYKSGIYNGPCGTALDHALVIVGYGSENGHDYWIVRNSWGTRWGDAGYAKVARNFENPTGICGIAMVASYPTKN</sequence>
<evidence type="ECO:0000313" key="10">
    <source>
        <dbReference type="Proteomes" id="UP000030689"/>
    </source>
</evidence>
<dbReference type="InterPro" id="IPR000668">
    <property type="entry name" value="Peptidase_C1A_C"/>
</dbReference>
<keyword evidence="4" id="KW-0788">Thiol protease</keyword>
<dbReference type="AlphaFoldDB" id="V4MPP9"/>
<keyword evidence="3" id="KW-0378">Hydrolase</keyword>
<dbReference type="OMA" id="GYMDISF"/>
<dbReference type="Pfam" id="PF00112">
    <property type="entry name" value="Peptidase_C1"/>
    <property type="match status" value="1"/>
</dbReference>
<organism evidence="9 10">
    <name type="scientific">Eutrema salsugineum</name>
    <name type="common">Saltwater cress</name>
    <name type="synonym">Sisymbrium salsugineum</name>
    <dbReference type="NCBI Taxonomy" id="72664"/>
    <lineage>
        <taxon>Eukaryota</taxon>
        <taxon>Viridiplantae</taxon>
        <taxon>Streptophyta</taxon>
        <taxon>Embryophyta</taxon>
        <taxon>Tracheophyta</taxon>
        <taxon>Spermatophyta</taxon>
        <taxon>Magnoliopsida</taxon>
        <taxon>eudicotyledons</taxon>
        <taxon>Gunneridae</taxon>
        <taxon>Pentapetalae</taxon>
        <taxon>rosids</taxon>
        <taxon>malvids</taxon>
        <taxon>Brassicales</taxon>
        <taxon>Brassicaceae</taxon>
        <taxon>Eutremeae</taxon>
        <taxon>Eutrema</taxon>
    </lineage>
</organism>
<comment type="similarity">
    <text evidence="1">Belongs to the peptidase C1 family.</text>
</comment>
<evidence type="ECO:0000256" key="5">
    <source>
        <dbReference type="ARBA" id="ARBA00023157"/>
    </source>
</evidence>
<name>V4MPP9_EUTSA</name>
<evidence type="ECO:0000256" key="4">
    <source>
        <dbReference type="ARBA" id="ARBA00022807"/>
    </source>
</evidence>
<evidence type="ECO:0008006" key="11">
    <source>
        <dbReference type="Google" id="ProtNLM"/>
    </source>
</evidence>
<evidence type="ECO:0000256" key="6">
    <source>
        <dbReference type="SAM" id="SignalP"/>
    </source>
</evidence>
<keyword evidence="10" id="KW-1185">Reference proteome</keyword>
<proteinExistence type="inferred from homology"/>
<evidence type="ECO:0000313" key="9">
    <source>
        <dbReference type="EMBL" id="ESQ54998.1"/>
    </source>
</evidence>
<feature type="domain" description="Peptidase C1A papain C-terminal" evidence="7">
    <location>
        <begin position="134"/>
        <end position="350"/>
    </location>
</feature>
<keyword evidence="6" id="KW-0732">Signal</keyword>
<dbReference type="PANTHER" id="PTHR12411">
    <property type="entry name" value="CYSTEINE PROTEASE FAMILY C1-RELATED"/>
    <property type="match status" value="1"/>
</dbReference>
<dbReference type="SUPFAM" id="SSF54001">
    <property type="entry name" value="Cysteine proteinases"/>
    <property type="match status" value="1"/>
</dbReference>
<gene>
    <name evidence="9" type="ORF">EUTSA_v10027165mg</name>
</gene>
<dbReference type="InterPro" id="IPR038765">
    <property type="entry name" value="Papain-like_cys_pep_sf"/>
</dbReference>
<evidence type="ECO:0000259" key="7">
    <source>
        <dbReference type="SMART" id="SM00645"/>
    </source>
</evidence>
<evidence type="ECO:0000256" key="3">
    <source>
        <dbReference type="ARBA" id="ARBA00022801"/>
    </source>
</evidence>
<feature type="domain" description="Cathepsin propeptide inhibitor" evidence="8">
    <location>
        <begin position="48"/>
        <end position="105"/>
    </location>
</feature>
<dbReference type="PRINTS" id="PR00705">
    <property type="entry name" value="PAPAIN"/>
</dbReference>
<dbReference type="GO" id="GO:0008234">
    <property type="term" value="F:cysteine-type peptidase activity"/>
    <property type="evidence" value="ECO:0007669"/>
    <property type="project" value="UniProtKB-KW"/>
</dbReference>
<feature type="signal peptide" evidence="6">
    <location>
        <begin position="1"/>
        <end position="27"/>
    </location>
</feature>
<dbReference type="InterPro" id="IPR013201">
    <property type="entry name" value="Prot_inhib_I29"/>
</dbReference>
<dbReference type="MEROPS" id="C01.A22"/>
<dbReference type="InterPro" id="IPR039417">
    <property type="entry name" value="Peptidase_C1A_papain-like"/>
</dbReference>
<dbReference type="GO" id="GO:0006508">
    <property type="term" value="P:proteolysis"/>
    <property type="evidence" value="ECO:0007669"/>
    <property type="project" value="UniProtKB-KW"/>
</dbReference>
<dbReference type="Gramene" id="ESQ54998">
    <property type="protein sequence ID" value="ESQ54998"/>
    <property type="gene ID" value="EUTSA_v10027165mg"/>
</dbReference>
<evidence type="ECO:0000259" key="8">
    <source>
        <dbReference type="SMART" id="SM00848"/>
    </source>
</evidence>
<dbReference type="InterPro" id="IPR025660">
    <property type="entry name" value="Pept_his_AS"/>
</dbReference>
<dbReference type="CDD" id="cd02248">
    <property type="entry name" value="Peptidase_C1A"/>
    <property type="match status" value="1"/>
</dbReference>
<accession>V4MPP9</accession>
<evidence type="ECO:0000256" key="2">
    <source>
        <dbReference type="ARBA" id="ARBA00022670"/>
    </source>
</evidence>
<dbReference type="FunFam" id="3.90.70.10:FF:000068">
    <property type="entry name" value="Cysteine protease 1"/>
    <property type="match status" value="1"/>
</dbReference>
<dbReference type="Gene3D" id="3.90.70.10">
    <property type="entry name" value="Cysteine proteinases"/>
    <property type="match status" value="1"/>
</dbReference>
<dbReference type="eggNOG" id="KOG1543">
    <property type="taxonomic scope" value="Eukaryota"/>
</dbReference>
<dbReference type="KEGG" id="eus:EUTSA_v10027165mg"/>
<dbReference type="Pfam" id="PF08246">
    <property type="entry name" value="Inhibitor_I29"/>
    <property type="match status" value="1"/>
</dbReference>
<dbReference type="EMBL" id="KI517384">
    <property type="protein sequence ID" value="ESQ54998.1"/>
    <property type="molecule type" value="Genomic_DNA"/>
</dbReference>
<keyword evidence="5" id="KW-1015">Disulfide bond</keyword>
<reference evidence="9 10" key="1">
    <citation type="journal article" date="2013" name="Front. Plant Sci.">
        <title>The Reference Genome of the Halophytic Plant Eutrema salsugineum.</title>
        <authorList>
            <person name="Yang R."/>
            <person name="Jarvis D.E."/>
            <person name="Chen H."/>
            <person name="Beilstein M.A."/>
            <person name="Grimwood J."/>
            <person name="Jenkins J."/>
            <person name="Shu S."/>
            <person name="Prochnik S."/>
            <person name="Xin M."/>
            <person name="Ma C."/>
            <person name="Schmutz J."/>
            <person name="Wing R.A."/>
            <person name="Mitchell-Olds T."/>
            <person name="Schumaker K.S."/>
            <person name="Wang X."/>
        </authorList>
    </citation>
    <scope>NUCLEOTIDE SEQUENCE [LARGE SCALE GENOMIC DNA]</scope>
</reference>
<protein>
    <recommendedName>
        <fullName evidence="11">Cysteine proteinase</fullName>
    </recommendedName>
</protein>
<dbReference type="SMART" id="SM00848">
    <property type="entry name" value="Inhibitor_I29"/>
    <property type="match status" value="1"/>
</dbReference>
<dbReference type="SMART" id="SM00645">
    <property type="entry name" value="Pept_C1"/>
    <property type="match status" value="1"/>
</dbReference>
<dbReference type="Proteomes" id="UP000030689">
    <property type="component" value="Unassembled WGS sequence"/>
</dbReference>
<evidence type="ECO:0000256" key="1">
    <source>
        <dbReference type="ARBA" id="ARBA00008455"/>
    </source>
</evidence>